<feature type="transmembrane region" description="Helical" evidence="8">
    <location>
        <begin position="317"/>
        <end position="341"/>
    </location>
</feature>
<feature type="transmembrane region" description="Helical" evidence="8">
    <location>
        <begin position="186"/>
        <end position="204"/>
    </location>
</feature>
<dbReference type="PANTHER" id="PTHR42985:SF40">
    <property type="entry name" value="LD47995P-RELATED"/>
    <property type="match status" value="1"/>
</dbReference>
<keyword evidence="6" id="KW-0739">Sodium transport</keyword>
<comment type="caution">
    <text evidence="9">The sequence shown here is derived from an EMBL/GenBank/DDBJ whole genome shotgun (WGS) entry which is preliminary data.</text>
</comment>
<dbReference type="OrthoDB" id="6132759at2759"/>
<evidence type="ECO:0000256" key="4">
    <source>
        <dbReference type="ARBA" id="ARBA00023053"/>
    </source>
</evidence>
<comment type="subcellular location">
    <subcellularLocation>
        <location evidence="1">Cell membrane</location>
        <topology evidence="1">Multi-pass membrane protein</topology>
    </subcellularLocation>
</comment>
<dbReference type="Pfam" id="PF00474">
    <property type="entry name" value="SSF"/>
    <property type="match status" value="1"/>
</dbReference>
<evidence type="ECO:0000313" key="9">
    <source>
        <dbReference type="EMBL" id="CAG7829113.1"/>
    </source>
</evidence>
<evidence type="ECO:0000313" key="10">
    <source>
        <dbReference type="Proteomes" id="UP000708208"/>
    </source>
</evidence>
<keyword evidence="2" id="KW-0813">Transport</keyword>
<dbReference type="NCBIfam" id="TIGR00813">
    <property type="entry name" value="sss"/>
    <property type="match status" value="1"/>
</dbReference>
<keyword evidence="3" id="KW-1003">Cell membrane</keyword>
<feature type="transmembrane region" description="Helical" evidence="8">
    <location>
        <begin position="437"/>
        <end position="460"/>
    </location>
</feature>
<keyword evidence="8" id="KW-1133">Transmembrane helix</keyword>
<dbReference type="Proteomes" id="UP000708208">
    <property type="component" value="Unassembled WGS sequence"/>
</dbReference>
<protein>
    <recommendedName>
        <fullName evidence="11">Sodium-coupled monocarboxylate transporter 1</fullName>
    </recommendedName>
</protein>
<dbReference type="GO" id="GO:0006814">
    <property type="term" value="P:sodium ion transport"/>
    <property type="evidence" value="ECO:0007669"/>
    <property type="project" value="UniProtKB-KW"/>
</dbReference>
<organism evidence="9 10">
    <name type="scientific">Allacma fusca</name>
    <dbReference type="NCBI Taxonomy" id="39272"/>
    <lineage>
        <taxon>Eukaryota</taxon>
        <taxon>Metazoa</taxon>
        <taxon>Ecdysozoa</taxon>
        <taxon>Arthropoda</taxon>
        <taxon>Hexapoda</taxon>
        <taxon>Collembola</taxon>
        <taxon>Symphypleona</taxon>
        <taxon>Sminthuridae</taxon>
        <taxon>Allacma</taxon>
    </lineage>
</organism>
<evidence type="ECO:0000256" key="2">
    <source>
        <dbReference type="ARBA" id="ARBA00022448"/>
    </source>
</evidence>
<keyword evidence="8" id="KW-0812">Transmembrane</keyword>
<reference evidence="9" key="1">
    <citation type="submission" date="2021-06" db="EMBL/GenBank/DDBJ databases">
        <authorList>
            <person name="Hodson N. C."/>
            <person name="Mongue J. A."/>
            <person name="Jaron S. K."/>
        </authorList>
    </citation>
    <scope>NUCLEOTIDE SEQUENCE</scope>
</reference>
<feature type="transmembrane region" description="Helical" evidence="8">
    <location>
        <begin position="161"/>
        <end position="180"/>
    </location>
</feature>
<keyword evidence="4" id="KW-0915">Sodium</keyword>
<comment type="similarity">
    <text evidence="7">Belongs to the sodium:solute symporter (SSF) (TC 2.A.21) family.</text>
</comment>
<evidence type="ECO:0000256" key="7">
    <source>
        <dbReference type="RuleBase" id="RU362091"/>
    </source>
</evidence>
<evidence type="ECO:0000256" key="3">
    <source>
        <dbReference type="ARBA" id="ARBA00022475"/>
    </source>
</evidence>
<accession>A0A8J2L5G2</accession>
<feature type="transmembrane region" description="Helical" evidence="8">
    <location>
        <begin position="124"/>
        <end position="149"/>
    </location>
</feature>
<sequence length="607" mass="66267">MAGTFSIMDWVVFAGTLVVSVLIGLYYAFIKKQRTNAELLVGGRNMAIFPSTMSLLATYMSAILVLGFAGEIYAHGSIIAEMIFGALFYIPLGGLIFLPTLYNLKLTSVYEYLEIRFDSHVVRLLATATFITQIVLYMGVVLFAPALALKAVVDFPVDMTMFVIGLCAAVYTSIGGIKAVVWTDVFQIMMMLAGMLAIIIQGSIRLGGFGKAFTIANEHNRIQFLDLTVDPFLRHSTLNLFFGTGLWWLSSFGCHQTTVQRYCSMSTLKRAFWALLLTAPFVAVTMSFAVMTGIVIFANYAGCDPLTLGLIKKKDQIAPYFVLEFLSPITGLMGLFIACLFSGSLSTISSGINSLAACTWEDFLKNISFFKNMSEGRQGIVTKIIGFIYGIITIGMGFVASKLGGVLQAAIVVNGAVAGPLLGVFLVGVLVPFVNKYGAIVGMILAHICTFWVAAGGLLYKKAPETLNFEINACSNETLLRVNMTEALERQTMMRNVVPEEFEWPARIYQLSHVLYPFIGCTVTIVVGAIVSLFTGPTKLTKELEPCIHPLIVKLNRSLQGKSSKGEIEMTGASHFDSKISITTLNGKSIRDNSYKQGYDNTGYNNS</sequence>
<evidence type="ECO:0000256" key="1">
    <source>
        <dbReference type="ARBA" id="ARBA00004651"/>
    </source>
</evidence>
<evidence type="ECO:0000256" key="6">
    <source>
        <dbReference type="ARBA" id="ARBA00023201"/>
    </source>
</evidence>
<keyword evidence="8" id="KW-0472">Membrane</keyword>
<dbReference type="CDD" id="cd11492">
    <property type="entry name" value="SLC5sbd_NIS-SMVT"/>
    <property type="match status" value="1"/>
</dbReference>
<proteinExistence type="inferred from homology"/>
<dbReference type="PANTHER" id="PTHR42985">
    <property type="entry name" value="SODIUM-COUPLED MONOCARBOXYLATE TRANSPORTER"/>
    <property type="match status" value="1"/>
</dbReference>
<dbReference type="GO" id="GO:0005886">
    <property type="term" value="C:plasma membrane"/>
    <property type="evidence" value="ECO:0007669"/>
    <property type="project" value="UniProtKB-SubCell"/>
</dbReference>
<dbReference type="PROSITE" id="PS50283">
    <property type="entry name" value="NA_SOLUT_SYMP_3"/>
    <property type="match status" value="1"/>
</dbReference>
<feature type="transmembrane region" description="Helical" evidence="8">
    <location>
        <begin position="406"/>
        <end position="430"/>
    </location>
</feature>
<feature type="transmembrane region" description="Helical" evidence="8">
    <location>
        <begin position="380"/>
        <end position="400"/>
    </location>
</feature>
<gene>
    <name evidence="9" type="ORF">AFUS01_LOCUS38990</name>
</gene>
<feature type="transmembrane region" description="Helical" evidence="8">
    <location>
        <begin position="48"/>
        <end position="70"/>
    </location>
</feature>
<evidence type="ECO:0000256" key="5">
    <source>
        <dbReference type="ARBA" id="ARBA00023065"/>
    </source>
</evidence>
<keyword evidence="5" id="KW-0406">Ion transport</keyword>
<dbReference type="EMBL" id="CAJVCH010550156">
    <property type="protein sequence ID" value="CAG7829113.1"/>
    <property type="molecule type" value="Genomic_DNA"/>
</dbReference>
<evidence type="ECO:0008006" key="11">
    <source>
        <dbReference type="Google" id="ProtNLM"/>
    </source>
</evidence>
<dbReference type="InterPro" id="IPR051163">
    <property type="entry name" value="Sodium:Solute_Symporter_SSF"/>
</dbReference>
<evidence type="ECO:0000256" key="8">
    <source>
        <dbReference type="SAM" id="Phobius"/>
    </source>
</evidence>
<dbReference type="GO" id="GO:0015293">
    <property type="term" value="F:symporter activity"/>
    <property type="evidence" value="ECO:0007669"/>
    <property type="project" value="TreeGrafter"/>
</dbReference>
<dbReference type="AlphaFoldDB" id="A0A8J2L5G2"/>
<feature type="transmembrane region" description="Helical" evidence="8">
    <location>
        <begin position="271"/>
        <end position="297"/>
    </location>
</feature>
<feature type="transmembrane region" description="Helical" evidence="8">
    <location>
        <begin position="514"/>
        <end position="534"/>
    </location>
</feature>
<feature type="transmembrane region" description="Helical" evidence="8">
    <location>
        <begin position="7"/>
        <end position="28"/>
    </location>
</feature>
<feature type="transmembrane region" description="Helical" evidence="8">
    <location>
        <begin position="82"/>
        <end position="104"/>
    </location>
</feature>
<name>A0A8J2L5G2_9HEXA</name>
<dbReference type="InterPro" id="IPR001734">
    <property type="entry name" value="Na/solute_symporter"/>
</dbReference>
<keyword evidence="10" id="KW-1185">Reference proteome</keyword>